<dbReference type="InterPro" id="IPR008906">
    <property type="entry name" value="HATC_C_dom"/>
</dbReference>
<sequence>MVADGAANMKRAAADLNVKYFQCGAHLINLAVRKALTCEHVSPLVQKCKTIVAKLDRSSVLRGLFESYLEELSLSKITPTSDCLTRWGSTYAMICDVLATRGALDKLMKNQSTDPFDDEELKTLKTVRTFLEPYYELAKKMCAAEATCSLLLAGGKLLLAKTESTCNEPRTRLKQFGSILLMETRRQFAPSFANETLRIAALLDPRFAYLERIASTDEWKTIVEKLIESKMGHSSSSQESLDIPTSTARDKVSSFWDPIADAEPESSAKRCLLSDQAQELMIEVQQYSILLKKSRPEKDLSPFLWWKDHANEFPILSKQVPHYLAIPATFAGIIYGNKRRGRLCGESARLLLMCKAHVNREIGRESKCWSAAEVRRYRNVVDSEDDDEDSSSVKSPVEDTTTAFEDIEDLEDVEETL</sequence>
<keyword evidence="2" id="KW-0479">Metal-binding</keyword>
<evidence type="ECO:0000256" key="1">
    <source>
        <dbReference type="ARBA" id="ARBA00004123"/>
    </source>
</evidence>
<dbReference type="SUPFAM" id="SSF53098">
    <property type="entry name" value="Ribonuclease H-like"/>
    <property type="match status" value="1"/>
</dbReference>
<keyword evidence="4" id="KW-0862">Zinc</keyword>
<evidence type="ECO:0000256" key="2">
    <source>
        <dbReference type="ARBA" id="ARBA00022723"/>
    </source>
</evidence>
<evidence type="ECO:0000256" key="5">
    <source>
        <dbReference type="ARBA" id="ARBA00023242"/>
    </source>
</evidence>
<dbReference type="GO" id="GO:0005634">
    <property type="term" value="C:nucleus"/>
    <property type="evidence" value="ECO:0007669"/>
    <property type="project" value="UniProtKB-SubCell"/>
</dbReference>
<dbReference type="Pfam" id="PF05699">
    <property type="entry name" value="Dimer_Tnp_hAT"/>
    <property type="match status" value="1"/>
</dbReference>
<dbReference type="EMBL" id="CATQJL010000223">
    <property type="protein sequence ID" value="CAJ0599607.1"/>
    <property type="molecule type" value="Genomic_DNA"/>
</dbReference>
<evidence type="ECO:0000256" key="6">
    <source>
        <dbReference type="SAM" id="MobiDB-lite"/>
    </source>
</evidence>
<evidence type="ECO:0000256" key="3">
    <source>
        <dbReference type="ARBA" id="ARBA00022771"/>
    </source>
</evidence>
<reference evidence="8" key="1">
    <citation type="submission" date="2023-07" db="EMBL/GenBank/DDBJ databases">
        <authorList>
            <consortium name="CYATHOMIX"/>
        </authorList>
    </citation>
    <scope>NUCLEOTIDE SEQUENCE</scope>
    <source>
        <strain evidence="8">N/A</strain>
    </source>
</reference>
<name>A0AA36GWS2_CYLNA</name>
<gene>
    <name evidence="8" type="ORF">CYNAS_LOCUS11590</name>
</gene>
<organism evidence="8 9">
    <name type="scientific">Cylicocyclus nassatus</name>
    <name type="common">Nematode worm</name>
    <dbReference type="NCBI Taxonomy" id="53992"/>
    <lineage>
        <taxon>Eukaryota</taxon>
        <taxon>Metazoa</taxon>
        <taxon>Ecdysozoa</taxon>
        <taxon>Nematoda</taxon>
        <taxon>Chromadorea</taxon>
        <taxon>Rhabditida</taxon>
        <taxon>Rhabditina</taxon>
        <taxon>Rhabditomorpha</taxon>
        <taxon>Strongyloidea</taxon>
        <taxon>Strongylidae</taxon>
        <taxon>Cylicocyclus</taxon>
    </lineage>
</organism>
<feature type="domain" description="HAT C-terminal dimerisation" evidence="7">
    <location>
        <begin position="295"/>
        <end position="330"/>
    </location>
</feature>
<dbReference type="AlphaFoldDB" id="A0AA36GWS2"/>
<feature type="compositionally biased region" description="Acidic residues" evidence="6">
    <location>
        <begin position="405"/>
        <end position="417"/>
    </location>
</feature>
<dbReference type="InterPro" id="IPR012337">
    <property type="entry name" value="RNaseH-like_sf"/>
</dbReference>
<proteinExistence type="predicted"/>
<feature type="region of interest" description="Disordered" evidence="6">
    <location>
        <begin position="380"/>
        <end position="417"/>
    </location>
</feature>
<keyword evidence="9" id="KW-1185">Reference proteome</keyword>
<keyword evidence="5" id="KW-0539">Nucleus</keyword>
<evidence type="ECO:0000313" key="8">
    <source>
        <dbReference type="EMBL" id="CAJ0599607.1"/>
    </source>
</evidence>
<accession>A0AA36GWS2</accession>
<dbReference type="GO" id="GO:0046983">
    <property type="term" value="F:protein dimerization activity"/>
    <property type="evidence" value="ECO:0007669"/>
    <property type="project" value="InterPro"/>
</dbReference>
<keyword evidence="3" id="KW-0863">Zinc-finger</keyword>
<comment type="caution">
    <text evidence="8">The sequence shown here is derived from an EMBL/GenBank/DDBJ whole genome shotgun (WGS) entry which is preliminary data.</text>
</comment>
<dbReference type="Proteomes" id="UP001176961">
    <property type="component" value="Unassembled WGS sequence"/>
</dbReference>
<evidence type="ECO:0000259" key="7">
    <source>
        <dbReference type="Pfam" id="PF05699"/>
    </source>
</evidence>
<dbReference type="PANTHER" id="PTHR46481:SF10">
    <property type="entry name" value="ZINC FINGER BED DOMAIN-CONTAINING PROTEIN 39"/>
    <property type="match status" value="1"/>
</dbReference>
<dbReference type="GO" id="GO:0008270">
    <property type="term" value="F:zinc ion binding"/>
    <property type="evidence" value="ECO:0007669"/>
    <property type="project" value="UniProtKB-KW"/>
</dbReference>
<comment type="subcellular location">
    <subcellularLocation>
        <location evidence="1">Nucleus</location>
    </subcellularLocation>
</comment>
<evidence type="ECO:0000313" key="9">
    <source>
        <dbReference type="Proteomes" id="UP001176961"/>
    </source>
</evidence>
<dbReference type="InterPro" id="IPR052035">
    <property type="entry name" value="ZnF_BED_domain_contain"/>
</dbReference>
<protein>
    <recommendedName>
        <fullName evidence="7">HAT C-terminal dimerisation domain-containing protein</fullName>
    </recommendedName>
</protein>
<dbReference type="PANTHER" id="PTHR46481">
    <property type="entry name" value="ZINC FINGER BED DOMAIN-CONTAINING PROTEIN 4"/>
    <property type="match status" value="1"/>
</dbReference>
<evidence type="ECO:0000256" key="4">
    <source>
        <dbReference type="ARBA" id="ARBA00022833"/>
    </source>
</evidence>